<dbReference type="EMBL" id="AQHN01000016">
    <property type="protein sequence ID" value="ENN88621.1"/>
    <property type="molecule type" value="Genomic_DNA"/>
</dbReference>
<dbReference type="STRING" id="363754.RHSP_64270"/>
<evidence type="ECO:0000256" key="1">
    <source>
        <dbReference type="ARBA" id="ARBA00004651"/>
    </source>
</evidence>
<dbReference type="PROSITE" id="PS50850">
    <property type="entry name" value="MFS"/>
    <property type="match status" value="1"/>
</dbReference>
<proteinExistence type="predicted"/>
<accession>N6V652</accession>
<organism evidence="9 10">
    <name type="scientific">Rhizobium freirei PRF 81</name>
    <dbReference type="NCBI Taxonomy" id="363754"/>
    <lineage>
        <taxon>Bacteria</taxon>
        <taxon>Pseudomonadati</taxon>
        <taxon>Pseudomonadota</taxon>
        <taxon>Alphaproteobacteria</taxon>
        <taxon>Hyphomicrobiales</taxon>
        <taxon>Rhizobiaceae</taxon>
        <taxon>Rhizobium/Agrobacterium group</taxon>
        <taxon>Rhizobium</taxon>
    </lineage>
</organism>
<evidence type="ECO:0000256" key="2">
    <source>
        <dbReference type="ARBA" id="ARBA00022448"/>
    </source>
</evidence>
<keyword evidence="3" id="KW-1003">Cell membrane</keyword>
<comment type="subcellular location">
    <subcellularLocation>
        <location evidence="1">Cell membrane</location>
        <topology evidence="1">Multi-pass membrane protein</topology>
    </subcellularLocation>
</comment>
<feature type="transmembrane region" description="Helical" evidence="7">
    <location>
        <begin position="338"/>
        <end position="359"/>
    </location>
</feature>
<evidence type="ECO:0000259" key="8">
    <source>
        <dbReference type="PROSITE" id="PS50850"/>
    </source>
</evidence>
<feature type="transmembrane region" description="Helical" evidence="7">
    <location>
        <begin position="209"/>
        <end position="226"/>
    </location>
</feature>
<feature type="transmembrane region" description="Helical" evidence="7">
    <location>
        <begin position="182"/>
        <end position="203"/>
    </location>
</feature>
<evidence type="ECO:0000313" key="10">
    <source>
        <dbReference type="Proteomes" id="UP000012429"/>
    </source>
</evidence>
<keyword evidence="10" id="KW-1185">Reference proteome</keyword>
<dbReference type="Gene3D" id="1.20.1250.20">
    <property type="entry name" value="MFS general substrate transporter like domains"/>
    <property type="match status" value="2"/>
</dbReference>
<feature type="transmembrane region" description="Helical" evidence="7">
    <location>
        <begin position="247"/>
        <end position="269"/>
    </location>
</feature>
<feature type="transmembrane region" description="Helical" evidence="7">
    <location>
        <begin position="463"/>
        <end position="485"/>
    </location>
</feature>
<dbReference type="GO" id="GO:0005886">
    <property type="term" value="C:plasma membrane"/>
    <property type="evidence" value="ECO:0007669"/>
    <property type="project" value="UniProtKB-SubCell"/>
</dbReference>
<gene>
    <name evidence="9" type="ORF">RHSP_64270</name>
</gene>
<protein>
    <submittedName>
        <fullName evidence="9">3-(2-hydroxyphenyl) propionic acid transporter</fullName>
    </submittedName>
</protein>
<keyword evidence="2" id="KW-0813">Transport</keyword>
<dbReference type="FunFam" id="1.20.1250.20:FF:000001">
    <property type="entry name" value="Dicarboxylate MFS transporter"/>
    <property type="match status" value="1"/>
</dbReference>
<feature type="domain" description="Major facilitator superfamily (MFS) profile" evidence="8">
    <location>
        <begin position="109"/>
        <end position="518"/>
    </location>
</feature>
<dbReference type="InterPro" id="IPR005828">
    <property type="entry name" value="MFS_sugar_transport-like"/>
</dbReference>
<dbReference type="Proteomes" id="UP000012429">
    <property type="component" value="Unassembled WGS sequence"/>
</dbReference>
<dbReference type="Pfam" id="PF00083">
    <property type="entry name" value="Sugar_tr"/>
    <property type="match status" value="2"/>
</dbReference>
<comment type="caution">
    <text evidence="9">The sequence shown here is derived from an EMBL/GenBank/DDBJ whole genome shotgun (WGS) entry which is preliminary data.</text>
</comment>
<dbReference type="CDD" id="cd17369">
    <property type="entry name" value="MFS_ShiA_like"/>
    <property type="match status" value="1"/>
</dbReference>
<feature type="transmembrane region" description="Helical" evidence="7">
    <location>
        <begin position="424"/>
        <end position="451"/>
    </location>
</feature>
<feature type="transmembrane region" description="Helical" evidence="7">
    <location>
        <begin position="371"/>
        <end position="391"/>
    </location>
</feature>
<keyword evidence="5 7" id="KW-1133">Transmembrane helix</keyword>
<evidence type="ECO:0000256" key="5">
    <source>
        <dbReference type="ARBA" id="ARBA00022989"/>
    </source>
</evidence>
<sequence length="542" mass="57932">MSLESLFLSGSHGCIATALGGLSRLQSRFQSPRNRGALQNELVRTLSSRGVTSAATGSADGRQDNLGCHLGGRGRKLACSRLRHFFETEMLLGGAFMKTLVEHKTPKRAALASWLGSAVEYYDFFVYGTAAALIFPKIFFSAEDPQTAAIASFATFGVAYIMRPLGAVILGHVGDKFGRKKVLTFTLLLMGFSTFIIGCLPTYGQAGILAPILLVLARLLQGISAAGEQAGASSMTLEHAPENRRAFFTSFTLSGTQAGLILATLVFIPLGKLDEAALMSWGWRIPFFLSFVVVIVGFWVRRTLAETPAFIEETKKGEVAKLPLVSLITNYWADVLRIIFAALISVVSTIFSVFTLSYAVNTIHIDRSTMLTVLVLANIAALGAIPAWAILADRIGRKPVFMFGAIGCAILIWPYIWAISQNNLVLVFVLGILLSGVVYSASNGVWPALYAEMFSTRVRLSGMAVGTQIGFALGGFAPTISAALMGAGPMGWVPVAAFTSITAVIAAVSAATAAETYKTPIDQLGRDGRRLAAGQRHVDRAI</sequence>
<evidence type="ECO:0000256" key="3">
    <source>
        <dbReference type="ARBA" id="ARBA00022475"/>
    </source>
</evidence>
<evidence type="ECO:0000256" key="6">
    <source>
        <dbReference type="ARBA" id="ARBA00023136"/>
    </source>
</evidence>
<keyword evidence="6 7" id="KW-0472">Membrane</keyword>
<evidence type="ECO:0000256" key="7">
    <source>
        <dbReference type="SAM" id="Phobius"/>
    </source>
</evidence>
<feature type="transmembrane region" description="Helical" evidence="7">
    <location>
        <begin position="148"/>
        <end position="170"/>
    </location>
</feature>
<dbReference type="PANTHER" id="PTHR43045:SF1">
    <property type="entry name" value="SHIKIMATE TRANSPORTER"/>
    <property type="match status" value="1"/>
</dbReference>
<name>N6V652_9HYPH</name>
<dbReference type="InterPro" id="IPR036259">
    <property type="entry name" value="MFS_trans_sf"/>
</dbReference>
<keyword evidence="4 7" id="KW-0812">Transmembrane</keyword>
<dbReference type="PATRIC" id="fig|363754.4.peg.1507"/>
<reference evidence="9 10" key="1">
    <citation type="journal article" date="2012" name="BMC Genomics">
        <title>Genomic basis of broad host range and environmental adaptability of Rhizobium tropici CIAT 899 and Rhizobium sp. PRF 81 which are used in inoculants for common bean (Phaseolus vulgaris L.).</title>
        <authorList>
            <person name="Ormeno-Orrillo E."/>
            <person name="Menna P."/>
            <person name="Almeida L.G."/>
            <person name="Ollero F.J."/>
            <person name="Nicolas M.F."/>
            <person name="Pains Rodrigues E."/>
            <person name="Shigueyoshi Nakatani A."/>
            <person name="Silva Batista J.S."/>
            <person name="Oliveira Chueire L.M."/>
            <person name="Souza R.C."/>
            <person name="Ribeiro Vasconcelos A.T."/>
            <person name="Megias M."/>
            <person name="Hungria M."/>
            <person name="Martinez-Romero E."/>
        </authorList>
    </citation>
    <scope>NUCLEOTIDE SEQUENCE [LARGE SCALE GENOMIC DNA]</scope>
    <source>
        <strain evidence="9 10">PRF 81</strain>
    </source>
</reference>
<dbReference type="InterPro" id="IPR020846">
    <property type="entry name" value="MFS_dom"/>
</dbReference>
<evidence type="ECO:0000256" key="4">
    <source>
        <dbReference type="ARBA" id="ARBA00022692"/>
    </source>
</evidence>
<dbReference type="PANTHER" id="PTHR43045">
    <property type="entry name" value="SHIKIMATE TRANSPORTER"/>
    <property type="match status" value="1"/>
</dbReference>
<dbReference type="SUPFAM" id="SSF103473">
    <property type="entry name" value="MFS general substrate transporter"/>
    <property type="match status" value="1"/>
</dbReference>
<evidence type="ECO:0000313" key="9">
    <source>
        <dbReference type="EMBL" id="ENN88621.1"/>
    </source>
</evidence>
<dbReference type="GO" id="GO:0022857">
    <property type="term" value="F:transmembrane transporter activity"/>
    <property type="evidence" value="ECO:0007669"/>
    <property type="project" value="InterPro"/>
</dbReference>
<dbReference type="AlphaFoldDB" id="N6V652"/>
<feature type="transmembrane region" description="Helical" evidence="7">
    <location>
        <begin position="400"/>
        <end position="418"/>
    </location>
</feature>
<feature type="transmembrane region" description="Helical" evidence="7">
    <location>
        <begin position="491"/>
        <end position="514"/>
    </location>
</feature>
<feature type="transmembrane region" description="Helical" evidence="7">
    <location>
        <begin position="281"/>
        <end position="300"/>
    </location>
</feature>